<name>A0A6G0RH56_9STRA</name>
<comment type="caution">
    <text evidence="1">The sequence shown here is derived from an EMBL/GenBank/DDBJ whole genome shotgun (WGS) entry which is preliminary data.</text>
</comment>
<accession>A0A6G0RH56</accession>
<proteinExistence type="predicted"/>
<protein>
    <submittedName>
        <fullName evidence="1">Uncharacterized protein</fullName>
    </submittedName>
</protein>
<reference evidence="1 2" key="1">
    <citation type="submission" date="2018-09" db="EMBL/GenBank/DDBJ databases">
        <title>Genomic investigation of the strawberry pathogen Phytophthora fragariae indicates pathogenicity is determined by transcriptional variation in three key races.</title>
        <authorList>
            <person name="Adams T.M."/>
            <person name="Armitage A.D."/>
            <person name="Sobczyk M.K."/>
            <person name="Bates H.J."/>
            <person name="Dunwell J.M."/>
            <person name="Nellist C.F."/>
            <person name="Harrison R.J."/>
        </authorList>
    </citation>
    <scope>NUCLEOTIDE SEQUENCE [LARGE SCALE GENOMIC DNA]</scope>
    <source>
        <strain evidence="1 2">NOV-77</strain>
    </source>
</reference>
<dbReference type="EMBL" id="QXFY01000939">
    <property type="protein sequence ID" value="KAE9332617.1"/>
    <property type="molecule type" value="Genomic_DNA"/>
</dbReference>
<sequence>MSDSVWVPGGTIDIYYRIDDSLGLTECWPPLRNGWPDPSGLSDDIVAVWIETMSCWTSSEARGESWCWCLALRKESPSQWLRLSAKLGPYRRIESSMTPDRMLVRRWSSATGSAALTALRRRELQFSEDDVEEDGESRKNVVMGT</sequence>
<organism evidence="1 2">
    <name type="scientific">Phytophthora fragariae</name>
    <dbReference type="NCBI Taxonomy" id="53985"/>
    <lineage>
        <taxon>Eukaryota</taxon>
        <taxon>Sar</taxon>
        <taxon>Stramenopiles</taxon>
        <taxon>Oomycota</taxon>
        <taxon>Peronosporomycetes</taxon>
        <taxon>Peronosporales</taxon>
        <taxon>Peronosporaceae</taxon>
        <taxon>Phytophthora</taxon>
    </lineage>
</organism>
<evidence type="ECO:0000313" key="2">
    <source>
        <dbReference type="Proteomes" id="UP000486351"/>
    </source>
</evidence>
<evidence type="ECO:0000313" key="1">
    <source>
        <dbReference type="EMBL" id="KAE9332617.1"/>
    </source>
</evidence>
<dbReference type="AlphaFoldDB" id="A0A6G0RH56"/>
<gene>
    <name evidence="1" type="ORF">PF008_g14866</name>
</gene>
<dbReference type="Proteomes" id="UP000486351">
    <property type="component" value="Unassembled WGS sequence"/>
</dbReference>